<evidence type="ECO:0000256" key="5">
    <source>
        <dbReference type="ARBA" id="ARBA00022692"/>
    </source>
</evidence>
<dbReference type="AlphaFoldDB" id="A0A8T3D4Z7"/>
<evidence type="ECO:0000313" key="12">
    <source>
        <dbReference type="Proteomes" id="UP000829720"/>
    </source>
</evidence>
<evidence type="ECO:0000256" key="4">
    <source>
        <dbReference type="ARBA" id="ARBA00011485"/>
    </source>
</evidence>
<dbReference type="PANTHER" id="PTHR10707">
    <property type="entry name" value="CYTOCHROME C OXIDASE SUBUNIT IV"/>
    <property type="match status" value="1"/>
</dbReference>
<dbReference type="Proteomes" id="UP000829720">
    <property type="component" value="Unassembled WGS sequence"/>
</dbReference>
<dbReference type="FunFam" id="1.10.442.10:FF:000001">
    <property type="entry name" value="Cytochrome c oxidase subunit 4 isoform 1"/>
    <property type="match status" value="1"/>
</dbReference>
<accession>A0A8T3D4Z7</accession>
<reference evidence="11" key="1">
    <citation type="submission" date="2021-01" db="EMBL/GenBank/DDBJ databases">
        <authorList>
            <person name="Zahm M."/>
            <person name="Roques C."/>
            <person name="Cabau C."/>
            <person name="Klopp C."/>
            <person name="Donnadieu C."/>
            <person name="Jouanno E."/>
            <person name="Lampietro C."/>
            <person name="Louis A."/>
            <person name="Herpin A."/>
            <person name="Echchiki A."/>
            <person name="Berthelot C."/>
            <person name="Parey E."/>
            <person name="Roest-Crollius H."/>
            <person name="Braasch I."/>
            <person name="Postlethwait J."/>
            <person name="Bobe J."/>
            <person name="Montfort J."/>
            <person name="Bouchez O."/>
            <person name="Begum T."/>
            <person name="Mejri S."/>
            <person name="Adams A."/>
            <person name="Chen W.-J."/>
            <person name="Guiguen Y."/>
        </authorList>
    </citation>
    <scope>NUCLEOTIDE SEQUENCE</scope>
    <source>
        <tissue evidence="11">Blood</tissue>
    </source>
</reference>
<evidence type="ECO:0000256" key="10">
    <source>
        <dbReference type="RuleBase" id="RU367145"/>
    </source>
</evidence>
<dbReference type="EMBL" id="JAERUA010000013">
    <property type="protein sequence ID" value="KAI1891326.1"/>
    <property type="molecule type" value="Genomic_DNA"/>
</dbReference>
<dbReference type="CDD" id="cd00922">
    <property type="entry name" value="Cyt_c_Oxidase_IV"/>
    <property type="match status" value="1"/>
</dbReference>
<dbReference type="Gene3D" id="1.10.442.10">
    <property type="entry name" value="Cytochrome c oxidase subunit IV"/>
    <property type="match status" value="1"/>
</dbReference>
<dbReference type="GO" id="GO:0045277">
    <property type="term" value="C:respiratory chain complex IV"/>
    <property type="evidence" value="ECO:0007669"/>
    <property type="project" value="InterPro"/>
</dbReference>
<evidence type="ECO:0000313" key="11">
    <source>
        <dbReference type="EMBL" id="KAI1891326.1"/>
    </source>
</evidence>
<dbReference type="PRINTS" id="PR01873">
    <property type="entry name" value="CYTCOXIDASE4"/>
</dbReference>
<keyword evidence="8 10" id="KW-0496">Mitochondrion</keyword>
<dbReference type="GO" id="GO:0005743">
    <property type="term" value="C:mitochondrial inner membrane"/>
    <property type="evidence" value="ECO:0007669"/>
    <property type="project" value="UniProtKB-SubCell"/>
</dbReference>
<feature type="transmembrane region" description="Helical" evidence="10">
    <location>
        <begin position="168"/>
        <end position="186"/>
    </location>
</feature>
<organism evidence="11 12">
    <name type="scientific">Albula goreensis</name>
    <dbReference type="NCBI Taxonomy" id="1534307"/>
    <lineage>
        <taxon>Eukaryota</taxon>
        <taxon>Metazoa</taxon>
        <taxon>Chordata</taxon>
        <taxon>Craniata</taxon>
        <taxon>Vertebrata</taxon>
        <taxon>Euteleostomi</taxon>
        <taxon>Actinopterygii</taxon>
        <taxon>Neopterygii</taxon>
        <taxon>Teleostei</taxon>
        <taxon>Albuliformes</taxon>
        <taxon>Albulidae</taxon>
        <taxon>Albula</taxon>
    </lineage>
</organism>
<dbReference type="OrthoDB" id="186013at2759"/>
<dbReference type="Pfam" id="PF02936">
    <property type="entry name" value="COX4"/>
    <property type="match status" value="1"/>
</dbReference>
<evidence type="ECO:0000256" key="6">
    <source>
        <dbReference type="ARBA" id="ARBA00022792"/>
    </source>
</evidence>
<sequence length="234" mass="27276">MLEQETMLQGCVWPQDGEKRYSVNCRLYFEQIINVPFPTIAIARRQLLQATRKQTRKVKMLASRGLVWGLQRGLWRGVSTTSHVCAAHSKDVSDDVIDCSIPQYNNRLDTPLPAVPFVRNPNAEQLKLKEKEKGPWTNLTKEEKLALYRLSHELTYAEMKRGSSEWKTVMGGIFIFIGVTGVVFWWQRLYVFGPSPHTCSDEWHEMQTQRMIDMRINPIDGLASQWDYEKKQWK</sequence>
<keyword evidence="5 10" id="KW-0812">Transmembrane</keyword>
<keyword evidence="6 10" id="KW-0999">Mitochondrion inner membrane</keyword>
<dbReference type="SUPFAM" id="SSF81406">
    <property type="entry name" value="Mitochondrial cytochrome c oxidase subunit IV"/>
    <property type="match status" value="1"/>
</dbReference>
<evidence type="ECO:0000256" key="8">
    <source>
        <dbReference type="ARBA" id="ARBA00023128"/>
    </source>
</evidence>
<comment type="similarity">
    <text evidence="3 10">Belongs to the cytochrome c oxidase IV family.</text>
</comment>
<dbReference type="InterPro" id="IPR004203">
    <property type="entry name" value="Cyt_c_oxidase_su4_fam"/>
</dbReference>
<keyword evidence="12" id="KW-1185">Reference proteome</keyword>
<dbReference type="GO" id="GO:0006123">
    <property type="term" value="P:mitochondrial electron transport, cytochrome c to oxygen"/>
    <property type="evidence" value="ECO:0007669"/>
    <property type="project" value="InterPro"/>
</dbReference>
<dbReference type="InterPro" id="IPR013288">
    <property type="entry name" value="Cyt_c_oxidase_su4"/>
</dbReference>
<keyword evidence="9 10" id="KW-0472">Membrane</keyword>
<protein>
    <recommendedName>
        <fullName evidence="10">Cytochrome c oxidase subunit 4</fullName>
    </recommendedName>
</protein>
<comment type="caution">
    <text evidence="11">The sequence shown here is derived from an EMBL/GenBank/DDBJ whole genome shotgun (WGS) entry which is preliminary data.</text>
</comment>
<gene>
    <name evidence="11" type="ORF">AGOR_G00142650</name>
</gene>
<proteinExistence type="inferred from homology"/>
<comment type="function">
    <text evidence="10">Component of the cytochrome c oxidase, the last enzyme in the mitochondrial electron transport chain which drives oxidative phosphorylation.</text>
</comment>
<evidence type="ECO:0000256" key="2">
    <source>
        <dbReference type="ARBA" id="ARBA00004673"/>
    </source>
</evidence>
<evidence type="ECO:0000256" key="3">
    <source>
        <dbReference type="ARBA" id="ARBA00008135"/>
    </source>
</evidence>
<evidence type="ECO:0000256" key="9">
    <source>
        <dbReference type="ARBA" id="ARBA00023136"/>
    </source>
</evidence>
<dbReference type="InterPro" id="IPR036639">
    <property type="entry name" value="Cyt_c_oxidase_su4_sf"/>
</dbReference>
<evidence type="ECO:0000256" key="7">
    <source>
        <dbReference type="ARBA" id="ARBA00022989"/>
    </source>
</evidence>
<evidence type="ECO:0000256" key="1">
    <source>
        <dbReference type="ARBA" id="ARBA00004434"/>
    </source>
</evidence>
<name>A0A8T3D4Z7_9TELE</name>
<keyword evidence="7 10" id="KW-1133">Transmembrane helix</keyword>
<comment type="subcellular location">
    <subcellularLocation>
        <location evidence="1 10">Mitochondrion inner membrane</location>
        <topology evidence="1 10">Single-pass membrane protein</topology>
    </subcellularLocation>
</comment>
<dbReference type="PANTHER" id="PTHR10707:SF13">
    <property type="entry name" value="CYTOCHROME C OXIDASE SUBUNIT 4"/>
    <property type="match status" value="1"/>
</dbReference>
<comment type="subunit">
    <text evidence="4">Component of the cytochrome c oxidase (complex IV, CIV), a multisubunit enzyme composed of 14 subunits. The complex is composed of a catalytic core of 3 subunits MT-CO1, MT-CO2 and MT-CO3, encoded in the mitochondrial DNA, and 11 supernumerary subunits COX4I, COX5A, COX5B, COX6A, COX6B, COX6C, COX7A, COX7B, COX7C, COX8 and NDUFA4, which are encoded in the nuclear genome. The complex exists as a monomer or a dimer and forms supercomplexes (SCs) in the inner mitochondrial membrane with NADH-ubiquinone oxidoreductase (complex I, CI) and ubiquinol-cytochrome c oxidoreductase (cytochrome b-c1 complex, complex III, CIII), resulting in different assemblies (supercomplex SCI(1)III(2)IV(1) and megacomplex MCI(2)III(2)IV(2)).</text>
</comment>
<comment type="pathway">
    <text evidence="2 10">Energy metabolism; oxidative phosphorylation.</text>
</comment>